<comment type="catalytic activity">
    <reaction evidence="5 6">
        <text>NAD(+) + ATP = ADP + NADP(+) + H(+)</text>
        <dbReference type="Rhea" id="RHEA:18629"/>
        <dbReference type="ChEBI" id="CHEBI:15378"/>
        <dbReference type="ChEBI" id="CHEBI:30616"/>
        <dbReference type="ChEBI" id="CHEBI:57540"/>
        <dbReference type="ChEBI" id="CHEBI:58349"/>
        <dbReference type="ChEBI" id="CHEBI:456216"/>
        <dbReference type="EC" id="2.7.1.23"/>
    </reaction>
</comment>
<dbReference type="GO" id="GO:0005524">
    <property type="term" value="F:ATP binding"/>
    <property type="evidence" value="ECO:0007669"/>
    <property type="project" value="UniProtKB-KW"/>
</dbReference>
<feature type="binding site" evidence="6">
    <location>
        <position position="178"/>
    </location>
    <ligand>
        <name>NAD(+)</name>
        <dbReference type="ChEBI" id="CHEBI:57540"/>
    </ligand>
</feature>
<dbReference type="GO" id="GO:0019674">
    <property type="term" value="P:NAD+ metabolic process"/>
    <property type="evidence" value="ECO:0007669"/>
    <property type="project" value="InterPro"/>
</dbReference>
<dbReference type="EMBL" id="RIZI01000192">
    <property type="protein sequence ID" value="RNF58145.1"/>
    <property type="molecule type" value="Genomic_DNA"/>
</dbReference>
<keyword evidence="6" id="KW-0067">ATP-binding</keyword>
<comment type="subcellular location">
    <subcellularLocation>
        <location evidence="6">Cytoplasm</location>
    </subcellularLocation>
</comment>
<accession>A0A3M8QPI7</accession>
<dbReference type="GO" id="GO:0003951">
    <property type="term" value="F:NAD+ kinase activity"/>
    <property type="evidence" value="ECO:0007669"/>
    <property type="project" value="UniProtKB-UniRule"/>
</dbReference>
<feature type="binding site" evidence="6">
    <location>
        <position position="176"/>
    </location>
    <ligand>
        <name>NAD(+)</name>
        <dbReference type="ChEBI" id="CHEBI:57540"/>
    </ligand>
</feature>
<protein>
    <recommendedName>
        <fullName evidence="6">NAD kinase</fullName>
        <ecNumber evidence="6">2.7.1.23</ecNumber>
    </recommendedName>
    <alternativeName>
        <fullName evidence="6">ATP-dependent NAD kinase</fullName>
    </alternativeName>
</protein>
<keyword evidence="6" id="KW-0547">Nucleotide-binding</keyword>
<dbReference type="GO" id="GO:0005737">
    <property type="term" value="C:cytoplasm"/>
    <property type="evidence" value="ECO:0007669"/>
    <property type="project" value="UniProtKB-SubCell"/>
</dbReference>
<keyword evidence="4 6" id="KW-0520">NAD</keyword>
<dbReference type="Pfam" id="PF01513">
    <property type="entry name" value="NAD_kinase"/>
    <property type="match status" value="1"/>
</dbReference>
<keyword evidence="2 6" id="KW-0418">Kinase</keyword>
<comment type="function">
    <text evidence="6">Involved in the regulation of the intracellular balance of NAD and NADP, and is a key enzyme in the biosynthesis of NADP. Catalyzes specifically the phosphorylation on 2'-hydroxyl of the adenosine moiety of NAD to yield NADP.</text>
</comment>
<dbReference type="HAMAP" id="MF_00361">
    <property type="entry name" value="NAD_kinase"/>
    <property type="match status" value="1"/>
</dbReference>
<evidence type="ECO:0000256" key="4">
    <source>
        <dbReference type="ARBA" id="ARBA00023027"/>
    </source>
</evidence>
<feature type="active site" description="Proton acceptor" evidence="6">
    <location>
        <position position="74"/>
    </location>
</feature>
<organism evidence="7">
    <name type="scientific">Acidithiobacillus sulfuriphilus</name>
    <dbReference type="NCBI Taxonomy" id="1867749"/>
    <lineage>
        <taxon>Bacteria</taxon>
        <taxon>Pseudomonadati</taxon>
        <taxon>Pseudomonadota</taxon>
        <taxon>Acidithiobacillia</taxon>
        <taxon>Acidithiobacillales</taxon>
        <taxon>Acidithiobacillaceae</taxon>
        <taxon>Acidithiobacillus</taxon>
    </lineage>
</organism>
<dbReference type="AlphaFoldDB" id="A0A3M8QPI7"/>
<keyword evidence="3 6" id="KW-0521">NADP</keyword>
<evidence type="ECO:0000313" key="7">
    <source>
        <dbReference type="EMBL" id="RNF58145.1"/>
    </source>
</evidence>
<dbReference type="GO" id="GO:0006741">
    <property type="term" value="P:NADP+ biosynthetic process"/>
    <property type="evidence" value="ECO:0007669"/>
    <property type="project" value="UniProtKB-UniRule"/>
</dbReference>
<dbReference type="Gene3D" id="2.60.200.30">
    <property type="entry name" value="Probable inorganic polyphosphate/atp-NAD kinase, domain 2"/>
    <property type="match status" value="1"/>
</dbReference>
<evidence type="ECO:0000256" key="5">
    <source>
        <dbReference type="ARBA" id="ARBA00047925"/>
    </source>
</evidence>
<dbReference type="Gene3D" id="3.40.50.10330">
    <property type="entry name" value="Probable inorganic polyphosphate/atp-NAD kinase, domain 1"/>
    <property type="match status" value="1"/>
</dbReference>
<sequence length="295" mass="31706">MERAFQRVVLVGKYRDPSVLPGLRRLRALLAELGVATIIECQSAAQLESDMELPQGAFDALSPDGDLIIALGGDGTILGTARQAAGSGVPILGVNQGRLGFLADISIHDIEKTLPPILAGHYQRDARSVLQAQLWRAGQCLQSGIAINEVLVHKGCCETMIELQVHIDGQFIYTQRADGLIVATPTGSTAYALSAGGPIVSPQLPAMVLVPICPHTLNARPLTIADQVSVQIDLIAGRQPAALSLDSHDTFPLQPGDTIRIHRSTCDAVFIHPEDEDFYQILRRKLHWAALPGED</sequence>
<proteinExistence type="inferred from homology"/>
<comment type="similarity">
    <text evidence="6">Belongs to the NAD kinase family.</text>
</comment>
<evidence type="ECO:0000256" key="2">
    <source>
        <dbReference type="ARBA" id="ARBA00022777"/>
    </source>
</evidence>
<feature type="binding site" evidence="6">
    <location>
        <begin position="189"/>
        <end position="194"/>
    </location>
    <ligand>
        <name>NAD(+)</name>
        <dbReference type="ChEBI" id="CHEBI:57540"/>
    </ligand>
</feature>
<comment type="caution">
    <text evidence="6">Lacks conserved residue(s) required for the propagation of feature annotation.</text>
</comment>
<dbReference type="RefSeq" id="WP_123105888.1">
    <property type="nucleotide sequence ID" value="NZ_CP127527.1"/>
</dbReference>
<dbReference type="PANTHER" id="PTHR20275:SF0">
    <property type="entry name" value="NAD KINASE"/>
    <property type="match status" value="1"/>
</dbReference>
<dbReference type="GO" id="GO:0046872">
    <property type="term" value="F:metal ion binding"/>
    <property type="evidence" value="ECO:0007669"/>
    <property type="project" value="UniProtKB-UniRule"/>
</dbReference>
<comment type="cofactor">
    <cofactor evidence="6">
        <name>a divalent metal cation</name>
        <dbReference type="ChEBI" id="CHEBI:60240"/>
    </cofactor>
</comment>
<dbReference type="InterPro" id="IPR017437">
    <property type="entry name" value="ATP-NAD_kinase_PpnK-typ_C"/>
</dbReference>
<feature type="binding site" evidence="6">
    <location>
        <begin position="148"/>
        <end position="149"/>
    </location>
    <ligand>
        <name>NAD(+)</name>
        <dbReference type="ChEBI" id="CHEBI:57540"/>
    </ligand>
</feature>
<evidence type="ECO:0000256" key="1">
    <source>
        <dbReference type="ARBA" id="ARBA00022679"/>
    </source>
</evidence>
<gene>
    <name evidence="6" type="primary">nadK</name>
    <name evidence="7" type="ORF">EC580_13265</name>
</gene>
<dbReference type="InterPro" id="IPR017438">
    <property type="entry name" value="ATP-NAD_kinase_N"/>
</dbReference>
<dbReference type="PANTHER" id="PTHR20275">
    <property type="entry name" value="NAD KINASE"/>
    <property type="match status" value="1"/>
</dbReference>
<keyword evidence="6" id="KW-0963">Cytoplasm</keyword>
<dbReference type="OrthoDB" id="5289685at2"/>
<comment type="caution">
    <text evidence="7">The sequence shown here is derived from an EMBL/GenBank/DDBJ whole genome shotgun (WGS) entry which is preliminary data.</text>
</comment>
<keyword evidence="1 6" id="KW-0808">Transferase</keyword>
<dbReference type="SUPFAM" id="SSF111331">
    <property type="entry name" value="NAD kinase/diacylglycerol kinase-like"/>
    <property type="match status" value="1"/>
</dbReference>
<dbReference type="Pfam" id="PF20143">
    <property type="entry name" value="NAD_kinase_C"/>
    <property type="match status" value="1"/>
</dbReference>
<dbReference type="InterPro" id="IPR016064">
    <property type="entry name" value="NAD/diacylglycerol_kinase_sf"/>
</dbReference>
<dbReference type="InterPro" id="IPR002504">
    <property type="entry name" value="NADK"/>
</dbReference>
<feature type="binding site" evidence="6">
    <location>
        <begin position="74"/>
        <end position="75"/>
    </location>
    <ligand>
        <name>NAD(+)</name>
        <dbReference type="ChEBI" id="CHEBI:57540"/>
    </ligand>
</feature>
<evidence type="ECO:0000256" key="3">
    <source>
        <dbReference type="ARBA" id="ARBA00022857"/>
    </source>
</evidence>
<reference evidence="7" key="1">
    <citation type="submission" date="2018-10" db="EMBL/GenBank/DDBJ databases">
        <title>Acidithiobacillus sulfuriphilus sp. nov.: an extremely acidophilic sulfur-oxidizing chemolithotroph isolated from a neutral pH environment.</title>
        <authorList>
            <person name="Falagan C."/>
            <person name="Moya-Beltran A."/>
            <person name="Quatrini R."/>
            <person name="Johnson D.B."/>
        </authorList>
    </citation>
    <scope>NUCLEOTIDE SEQUENCE [LARGE SCALE GENOMIC DNA]</scope>
    <source>
        <strain evidence="7">CJ-2</strain>
    </source>
</reference>
<dbReference type="EC" id="2.7.1.23" evidence="6"/>
<name>A0A3M8QPI7_9PROT</name>
<dbReference type="GO" id="GO:0051287">
    <property type="term" value="F:NAD binding"/>
    <property type="evidence" value="ECO:0007669"/>
    <property type="project" value="UniProtKB-ARBA"/>
</dbReference>
<evidence type="ECO:0000256" key="6">
    <source>
        <dbReference type="HAMAP-Rule" id="MF_00361"/>
    </source>
</evidence>